<organism evidence="2 3">
    <name type="scientific">Lactarius akahatsu</name>
    <dbReference type="NCBI Taxonomy" id="416441"/>
    <lineage>
        <taxon>Eukaryota</taxon>
        <taxon>Fungi</taxon>
        <taxon>Dikarya</taxon>
        <taxon>Basidiomycota</taxon>
        <taxon>Agaricomycotina</taxon>
        <taxon>Agaricomycetes</taxon>
        <taxon>Russulales</taxon>
        <taxon>Russulaceae</taxon>
        <taxon>Lactarius</taxon>
    </lineage>
</organism>
<dbReference type="SMART" id="SM00670">
    <property type="entry name" value="PINc"/>
    <property type="match status" value="1"/>
</dbReference>
<protein>
    <submittedName>
        <fullName evidence="2">PIN domain-containing protein</fullName>
    </submittedName>
</protein>
<dbReference type="SUPFAM" id="SSF88723">
    <property type="entry name" value="PIN domain-like"/>
    <property type="match status" value="1"/>
</dbReference>
<dbReference type="Pfam" id="PF13638">
    <property type="entry name" value="PIN_4"/>
    <property type="match status" value="1"/>
</dbReference>
<dbReference type="PANTHER" id="PTHR16161:SF0">
    <property type="entry name" value="TRANSCRIPTIONAL PROTEIN SWT1"/>
    <property type="match status" value="1"/>
</dbReference>
<name>A0AAD4LPA4_9AGAM</name>
<proteinExistence type="predicted"/>
<dbReference type="InterPro" id="IPR052626">
    <property type="entry name" value="SWT1_Regulator"/>
</dbReference>
<gene>
    <name evidence="2" type="ORF">EDB92DRAFT_1833178</name>
</gene>
<reference evidence="2" key="1">
    <citation type="submission" date="2022-01" db="EMBL/GenBank/DDBJ databases">
        <title>Comparative genomics reveals a dynamic genome evolution in the ectomycorrhizal milk-cap (Lactarius) mushrooms.</title>
        <authorList>
            <consortium name="DOE Joint Genome Institute"/>
            <person name="Lebreton A."/>
            <person name="Tang N."/>
            <person name="Kuo A."/>
            <person name="LaButti K."/>
            <person name="Drula E."/>
            <person name="Barry K."/>
            <person name="Clum A."/>
            <person name="Lipzen A."/>
            <person name="Mousain D."/>
            <person name="Ng V."/>
            <person name="Wang R."/>
            <person name="Wang X."/>
            <person name="Dai Y."/>
            <person name="Henrissat B."/>
            <person name="Grigoriev I.V."/>
            <person name="Guerin-Laguette A."/>
            <person name="Yu F."/>
            <person name="Martin F.M."/>
        </authorList>
    </citation>
    <scope>NUCLEOTIDE SEQUENCE</scope>
    <source>
        <strain evidence="2">QP</strain>
    </source>
</reference>
<dbReference type="EMBL" id="JAKELL010000004">
    <property type="protein sequence ID" value="KAH8999244.1"/>
    <property type="molecule type" value="Genomic_DNA"/>
</dbReference>
<dbReference type="PANTHER" id="PTHR16161">
    <property type="entry name" value="TRANSCRIPTIONAL PROTEIN SWT1"/>
    <property type="match status" value="1"/>
</dbReference>
<evidence type="ECO:0000313" key="3">
    <source>
        <dbReference type="Proteomes" id="UP001201163"/>
    </source>
</evidence>
<feature type="domain" description="PIN" evidence="1">
    <location>
        <begin position="52"/>
        <end position="184"/>
    </location>
</feature>
<accession>A0AAD4LPA4</accession>
<dbReference type="Gene3D" id="3.40.50.1010">
    <property type="entry name" value="5'-nuclease"/>
    <property type="match status" value="1"/>
</dbReference>
<dbReference type="InterPro" id="IPR029060">
    <property type="entry name" value="PIN-like_dom_sf"/>
</dbReference>
<comment type="caution">
    <text evidence="2">The sequence shown here is derived from an EMBL/GenBank/DDBJ whole genome shotgun (WGS) entry which is preliminary data.</text>
</comment>
<dbReference type="CDD" id="cd18727">
    <property type="entry name" value="PIN_Swt1-like"/>
    <property type="match status" value="1"/>
</dbReference>
<keyword evidence="3" id="KW-1185">Reference proteome</keyword>
<dbReference type="AlphaFoldDB" id="A0AAD4LPA4"/>
<dbReference type="Proteomes" id="UP001201163">
    <property type="component" value="Unassembled WGS sequence"/>
</dbReference>
<evidence type="ECO:0000259" key="1">
    <source>
        <dbReference type="SMART" id="SM00670"/>
    </source>
</evidence>
<sequence>MDSDIAIPGRHIFGDLHAVPGDINALKDATLRRVDEVINQDVEMQPLAVEVFYLVVDTNILLHQLDALQQFVIDIEHHLPLTLQIVIPGIVISELDRQKTRDDKVAWAARLASTWLLEKVKERRFVKGQTHEETFRNDAKGDERGGSEMNDDLILDCCQYFARRPQQGVIRHVALCSGDKNLCIKVESVGIWTFCPTNGWTSRAIATALFAGAPMVKLSDFDGQTSKSQRRNVRTGLDHKVSPALLASADAMEVDEEPIRPSHPLDVLHLEVVEHFAQLLLGVVDRVGGPEVPWDGPPKGQVSGHAPSWAKIGFAEWTPRECVRYLGMKEGLRASRAELDKLESFLLYPDQRGGRKGQDWARGDWDGCVLTLEEIGRSWEDDGLTESAGDLRRFAAGTFLLRMRPTGM</sequence>
<dbReference type="GO" id="GO:0005634">
    <property type="term" value="C:nucleus"/>
    <property type="evidence" value="ECO:0007669"/>
    <property type="project" value="TreeGrafter"/>
</dbReference>
<evidence type="ECO:0000313" key="2">
    <source>
        <dbReference type="EMBL" id="KAH8999244.1"/>
    </source>
</evidence>
<dbReference type="GO" id="GO:0004540">
    <property type="term" value="F:RNA nuclease activity"/>
    <property type="evidence" value="ECO:0007669"/>
    <property type="project" value="UniProtKB-ARBA"/>
</dbReference>
<dbReference type="InterPro" id="IPR002716">
    <property type="entry name" value="PIN_dom"/>
</dbReference>